<dbReference type="STRING" id="747676.F4RKN6"/>
<dbReference type="SUPFAM" id="SSF69645">
    <property type="entry name" value="Arp2/3 complex subunits"/>
    <property type="match status" value="2"/>
</dbReference>
<dbReference type="RefSeq" id="XP_007409588.1">
    <property type="nucleotide sequence ID" value="XM_007409526.1"/>
</dbReference>
<dbReference type="Proteomes" id="UP000001072">
    <property type="component" value="Unassembled WGS sequence"/>
</dbReference>
<dbReference type="InterPro" id="IPR034666">
    <property type="entry name" value="ARPC2/4"/>
</dbReference>
<accession>F4RKN6</accession>
<evidence type="ECO:0000313" key="7">
    <source>
        <dbReference type="EMBL" id="EGG07146.1"/>
    </source>
</evidence>
<evidence type="ECO:0000256" key="2">
    <source>
        <dbReference type="ARBA" id="ARBA00007192"/>
    </source>
</evidence>
<comment type="function">
    <text evidence="6">Functions as actin-binding component of the Arp2/3 complex which is involved in regulation of actin polymerization and together with an activating nucleation-promoting factor (NPF) mediates the formation of branched actin networks.</text>
</comment>
<dbReference type="GO" id="GO:0005885">
    <property type="term" value="C:Arp2/3 protein complex"/>
    <property type="evidence" value="ECO:0007669"/>
    <property type="project" value="InterPro"/>
</dbReference>
<dbReference type="VEuPathDB" id="FungiDB:MELLADRAFT_116384"/>
<dbReference type="PANTHER" id="PTHR12058">
    <property type="entry name" value="ARP2/3 COMPLEX 34 KDA SUBUNIT"/>
    <property type="match status" value="1"/>
</dbReference>
<comment type="subunit">
    <text evidence="6">Component of the Arp2/3 complex.</text>
</comment>
<dbReference type="FunCoup" id="F4RKN6">
    <property type="interactions" value="336"/>
</dbReference>
<dbReference type="KEGG" id="mlr:MELLADRAFT_116384"/>
<dbReference type="GeneID" id="18925804"/>
<dbReference type="InterPro" id="IPR007188">
    <property type="entry name" value="ARPC2"/>
</dbReference>
<keyword evidence="8" id="KW-1185">Reference proteome</keyword>
<evidence type="ECO:0000256" key="5">
    <source>
        <dbReference type="ARBA" id="ARBA00023212"/>
    </source>
</evidence>
<organism evidence="8">
    <name type="scientific">Melampsora larici-populina (strain 98AG31 / pathotype 3-4-7)</name>
    <name type="common">Poplar leaf rust fungus</name>
    <dbReference type="NCBI Taxonomy" id="747676"/>
    <lineage>
        <taxon>Eukaryota</taxon>
        <taxon>Fungi</taxon>
        <taxon>Dikarya</taxon>
        <taxon>Basidiomycota</taxon>
        <taxon>Pucciniomycotina</taxon>
        <taxon>Pucciniomycetes</taxon>
        <taxon>Pucciniales</taxon>
        <taxon>Melampsoraceae</taxon>
        <taxon>Melampsora</taxon>
    </lineage>
</organism>
<comment type="subcellular location">
    <subcellularLocation>
        <location evidence="1 6">Cytoplasm</location>
        <location evidence="1 6">Cytoskeleton</location>
    </subcellularLocation>
</comment>
<dbReference type="OrthoDB" id="148331at2759"/>
<dbReference type="Gene3D" id="3.30.1460.20">
    <property type="match status" value="2"/>
</dbReference>
<dbReference type="HOGENOM" id="CLU_059439_1_0_1"/>
<gene>
    <name evidence="7" type="ORF">MELLADRAFT_116384</name>
</gene>
<dbReference type="AlphaFoldDB" id="F4RKN6"/>
<sequence length="302" mass="35052">MILLEDQNIIIHDVLTEKFTNDGVRYHLSTPNKKTIILLSMGVRCWNQLVDYGVLDIMKREYSQWISNETESDYDISLIFEIDQLPTDPEERSSLIKSISLLKRNALAAPFERAFAIQKSLEANPPNPDGPPRDPNQDLMPINYRPEEAIYVIPNIDRVTVVFSTVFREDTDMVYGKVFLQEFVDARRRPAIQMAPQILYSNREPPREISHIPGLAASENMGYVTFVLFPRHFSTPEIAFSTISRIQLFRDYLHYHIKASKAYIHSRMRARTNEFLKVLNRAKPEMIDKERKTASGRTFVRS</sequence>
<proteinExistence type="inferred from homology"/>
<dbReference type="GO" id="GO:0034314">
    <property type="term" value="P:Arp2/3 complex-mediated actin nucleation"/>
    <property type="evidence" value="ECO:0007669"/>
    <property type="project" value="InterPro"/>
</dbReference>
<evidence type="ECO:0000256" key="4">
    <source>
        <dbReference type="ARBA" id="ARBA00023203"/>
    </source>
</evidence>
<comment type="similarity">
    <text evidence="2 6">Belongs to the ARPC2 family.</text>
</comment>
<evidence type="ECO:0000313" key="8">
    <source>
        <dbReference type="Proteomes" id="UP000001072"/>
    </source>
</evidence>
<dbReference type="EMBL" id="GL883105">
    <property type="protein sequence ID" value="EGG07146.1"/>
    <property type="molecule type" value="Genomic_DNA"/>
</dbReference>
<dbReference type="PANTHER" id="PTHR12058:SF0">
    <property type="entry name" value="ACTIN-RELATED PROTEIN 2_3 COMPLEX SUBUNIT 2"/>
    <property type="match status" value="1"/>
</dbReference>
<dbReference type="GO" id="GO:0005200">
    <property type="term" value="F:structural constituent of cytoskeleton"/>
    <property type="evidence" value="ECO:0007669"/>
    <property type="project" value="TreeGrafter"/>
</dbReference>
<name>F4RKN6_MELLP</name>
<evidence type="ECO:0000256" key="1">
    <source>
        <dbReference type="ARBA" id="ARBA00004245"/>
    </source>
</evidence>
<dbReference type="eggNOG" id="KOG2826">
    <property type="taxonomic scope" value="Eukaryota"/>
</dbReference>
<evidence type="ECO:0000256" key="6">
    <source>
        <dbReference type="RuleBase" id="RU364015"/>
    </source>
</evidence>
<keyword evidence="4 6" id="KW-0009">Actin-binding</keyword>
<keyword evidence="5 6" id="KW-0206">Cytoskeleton</keyword>
<keyword evidence="3 6" id="KW-0963">Cytoplasm</keyword>
<dbReference type="GO" id="GO:0030041">
    <property type="term" value="P:actin filament polymerization"/>
    <property type="evidence" value="ECO:0007669"/>
    <property type="project" value="InterPro"/>
</dbReference>
<dbReference type="Pfam" id="PF04045">
    <property type="entry name" value="P34-Arc"/>
    <property type="match status" value="1"/>
</dbReference>
<dbReference type="InParanoid" id="F4RKN6"/>
<evidence type="ECO:0000256" key="3">
    <source>
        <dbReference type="ARBA" id="ARBA00022490"/>
    </source>
</evidence>
<protein>
    <recommendedName>
        <fullName evidence="6">Arp2/3 complex 34 kDa subunit</fullName>
    </recommendedName>
</protein>
<reference evidence="8" key="1">
    <citation type="journal article" date="2011" name="Proc. Natl. Acad. Sci. U.S.A.">
        <title>Obligate biotrophy features unraveled by the genomic analysis of rust fungi.</title>
        <authorList>
            <person name="Duplessis S."/>
            <person name="Cuomo C.A."/>
            <person name="Lin Y.-C."/>
            <person name="Aerts A."/>
            <person name="Tisserant E."/>
            <person name="Veneault-Fourrey C."/>
            <person name="Joly D.L."/>
            <person name="Hacquard S."/>
            <person name="Amselem J."/>
            <person name="Cantarel B.L."/>
            <person name="Chiu R."/>
            <person name="Coutinho P.M."/>
            <person name="Feau N."/>
            <person name="Field M."/>
            <person name="Frey P."/>
            <person name="Gelhaye E."/>
            <person name="Goldberg J."/>
            <person name="Grabherr M.G."/>
            <person name="Kodira C.D."/>
            <person name="Kohler A."/>
            <person name="Kuees U."/>
            <person name="Lindquist E.A."/>
            <person name="Lucas S.M."/>
            <person name="Mago R."/>
            <person name="Mauceli E."/>
            <person name="Morin E."/>
            <person name="Murat C."/>
            <person name="Pangilinan J.L."/>
            <person name="Park R."/>
            <person name="Pearson M."/>
            <person name="Quesneville H."/>
            <person name="Rouhier N."/>
            <person name="Sakthikumar S."/>
            <person name="Salamov A.A."/>
            <person name="Schmutz J."/>
            <person name="Selles B."/>
            <person name="Shapiro H."/>
            <person name="Tanguay P."/>
            <person name="Tuskan G.A."/>
            <person name="Henrissat B."/>
            <person name="Van de Peer Y."/>
            <person name="Rouze P."/>
            <person name="Ellis J.G."/>
            <person name="Dodds P.N."/>
            <person name="Schein J.E."/>
            <person name="Zhong S."/>
            <person name="Hamelin R.C."/>
            <person name="Grigoriev I.V."/>
            <person name="Szabo L.J."/>
            <person name="Martin F."/>
        </authorList>
    </citation>
    <scope>NUCLEOTIDE SEQUENCE [LARGE SCALE GENOMIC DNA]</scope>
    <source>
        <strain evidence="8">98AG31 / pathotype 3-4-7</strain>
    </source>
</reference>
<dbReference type="FunFam" id="3.30.1460.20:FF:000003">
    <property type="entry name" value="Arp2/3 complex 34 kDa subunit"/>
    <property type="match status" value="1"/>
</dbReference>
<dbReference type="GO" id="GO:0051015">
    <property type="term" value="F:actin filament binding"/>
    <property type="evidence" value="ECO:0007669"/>
    <property type="project" value="TreeGrafter"/>
</dbReference>